<dbReference type="GO" id="GO:0016787">
    <property type="term" value="F:hydrolase activity"/>
    <property type="evidence" value="ECO:0007669"/>
    <property type="project" value="UniProtKB-KW"/>
</dbReference>
<dbReference type="InterPro" id="IPR011324">
    <property type="entry name" value="Cytotoxic_necrot_fac-like_cat"/>
</dbReference>
<evidence type="ECO:0000256" key="2">
    <source>
        <dbReference type="ARBA" id="ARBA00003215"/>
    </source>
</evidence>
<evidence type="ECO:0000256" key="1">
    <source>
        <dbReference type="ARBA" id="ARBA00000553"/>
    </source>
</evidence>
<evidence type="ECO:0000313" key="12">
    <source>
        <dbReference type="EMBL" id="QGU95271.1"/>
    </source>
</evidence>
<evidence type="ECO:0000256" key="5">
    <source>
        <dbReference type="ARBA" id="ARBA00022723"/>
    </source>
</evidence>
<dbReference type="InterPro" id="IPR038371">
    <property type="entry name" value="Cu_polyphenol_OxRdtase_sf"/>
</dbReference>
<evidence type="ECO:0000256" key="6">
    <source>
        <dbReference type="ARBA" id="ARBA00022801"/>
    </source>
</evidence>
<proteinExistence type="inferred from homology"/>
<dbReference type="SUPFAM" id="SSF64438">
    <property type="entry name" value="CNF1/YfiH-like putative cysteine hydrolases"/>
    <property type="match status" value="1"/>
</dbReference>
<dbReference type="NCBIfam" id="TIGR00726">
    <property type="entry name" value="peptidoglycan editing factor PgeF"/>
    <property type="match status" value="1"/>
</dbReference>
<dbReference type="AlphaFoldDB" id="A0A6I6EYA5"/>
<evidence type="ECO:0000256" key="8">
    <source>
        <dbReference type="ARBA" id="ARBA00047989"/>
    </source>
</evidence>
<dbReference type="Proteomes" id="UP000422764">
    <property type="component" value="Chromosome"/>
</dbReference>
<keyword evidence="5" id="KW-0479">Metal-binding</keyword>
<dbReference type="GO" id="GO:0005507">
    <property type="term" value="F:copper ion binding"/>
    <property type="evidence" value="ECO:0007669"/>
    <property type="project" value="TreeGrafter"/>
</dbReference>
<name>A0A6I6EYA5_9CLOT</name>
<dbReference type="EMBL" id="CP046522">
    <property type="protein sequence ID" value="QGU95271.1"/>
    <property type="molecule type" value="Genomic_DNA"/>
</dbReference>
<comment type="catalytic activity">
    <reaction evidence="1">
        <text>inosine + phosphate = alpha-D-ribose 1-phosphate + hypoxanthine</text>
        <dbReference type="Rhea" id="RHEA:27646"/>
        <dbReference type="ChEBI" id="CHEBI:17368"/>
        <dbReference type="ChEBI" id="CHEBI:17596"/>
        <dbReference type="ChEBI" id="CHEBI:43474"/>
        <dbReference type="ChEBI" id="CHEBI:57720"/>
        <dbReference type="EC" id="2.4.2.1"/>
    </reaction>
    <physiologicalReaction direction="left-to-right" evidence="1">
        <dbReference type="Rhea" id="RHEA:27647"/>
    </physiologicalReaction>
</comment>
<evidence type="ECO:0000256" key="11">
    <source>
        <dbReference type="RuleBase" id="RU361274"/>
    </source>
</evidence>
<dbReference type="Pfam" id="PF02578">
    <property type="entry name" value="Cu-oxidase_4"/>
    <property type="match status" value="1"/>
</dbReference>
<evidence type="ECO:0000256" key="10">
    <source>
        <dbReference type="ARBA" id="ARBA00049893"/>
    </source>
</evidence>
<comment type="catalytic activity">
    <reaction evidence="10">
        <text>S-methyl-5'-thioadenosine + phosphate = 5-(methylsulfanyl)-alpha-D-ribose 1-phosphate + adenine</text>
        <dbReference type="Rhea" id="RHEA:11852"/>
        <dbReference type="ChEBI" id="CHEBI:16708"/>
        <dbReference type="ChEBI" id="CHEBI:17509"/>
        <dbReference type="ChEBI" id="CHEBI:43474"/>
        <dbReference type="ChEBI" id="CHEBI:58533"/>
        <dbReference type="EC" id="2.4.2.28"/>
    </reaction>
    <physiologicalReaction direction="left-to-right" evidence="10">
        <dbReference type="Rhea" id="RHEA:11853"/>
    </physiologicalReaction>
</comment>
<protein>
    <recommendedName>
        <fullName evidence="11">Purine nucleoside phosphorylase</fullName>
    </recommendedName>
</protein>
<dbReference type="CDD" id="cd16833">
    <property type="entry name" value="YfiH"/>
    <property type="match status" value="1"/>
</dbReference>
<sequence length="236" mass="27257">MGNKIINGYKFIGFEDEKFHIYFSTAEKNLNFNKNTSEGISNLENLRIWFGLDSIGYLNQTHSDIVYAYDEEVHDGDAIITDKKNIGIGVFTADCIPILIYDKDKEVIAAIHSGWKGTLKCIVQKAIDKMILKYNTDARDLVVYIGPHNMQCCYEVSDDLIEEFKKQEIYQNINIAKNRNLSLQSCIISQLLEKEVNLEQINPLNICTYCSNEYSLHSYRKDKEESGRMFSFIFIK</sequence>
<gene>
    <name evidence="12" type="primary">pgeF</name>
    <name evidence="12" type="ORF">GOM49_09380</name>
</gene>
<comment type="catalytic activity">
    <reaction evidence="9">
        <text>adenosine + phosphate = alpha-D-ribose 1-phosphate + adenine</text>
        <dbReference type="Rhea" id="RHEA:27642"/>
        <dbReference type="ChEBI" id="CHEBI:16335"/>
        <dbReference type="ChEBI" id="CHEBI:16708"/>
        <dbReference type="ChEBI" id="CHEBI:43474"/>
        <dbReference type="ChEBI" id="CHEBI:57720"/>
        <dbReference type="EC" id="2.4.2.1"/>
    </reaction>
    <physiologicalReaction direction="left-to-right" evidence="9">
        <dbReference type="Rhea" id="RHEA:27643"/>
    </physiologicalReaction>
</comment>
<keyword evidence="4" id="KW-0808">Transferase</keyword>
<keyword evidence="6" id="KW-0378">Hydrolase</keyword>
<dbReference type="GO" id="GO:0017061">
    <property type="term" value="F:S-methyl-5-thioadenosine phosphorylase activity"/>
    <property type="evidence" value="ECO:0007669"/>
    <property type="project" value="UniProtKB-EC"/>
</dbReference>
<accession>A0A6I6EYA5</accession>
<dbReference type="Gene3D" id="3.60.140.10">
    <property type="entry name" value="CNF1/YfiH-like putative cysteine hydrolases"/>
    <property type="match status" value="1"/>
</dbReference>
<keyword evidence="13" id="KW-1185">Reference proteome</keyword>
<reference evidence="12 13" key="1">
    <citation type="submission" date="2019-12" db="EMBL/GenBank/DDBJ databases">
        <title>Genome sequenceing of Clostridium bovifaecis.</title>
        <authorList>
            <person name="Yao Y."/>
        </authorList>
    </citation>
    <scope>NUCLEOTIDE SEQUENCE [LARGE SCALE GENOMIC DNA]</scope>
    <source>
        <strain evidence="12 13">BXX</strain>
    </source>
</reference>
<dbReference type="PANTHER" id="PTHR30616:SF2">
    <property type="entry name" value="PURINE NUCLEOSIDE PHOSPHORYLASE LACC1"/>
    <property type="match status" value="1"/>
</dbReference>
<evidence type="ECO:0000256" key="3">
    <source>
        <dbReference type="ARBA" id="ARBA00007353"/>
    </source>
</evidence>
<comment type="similarity">
    <text evidence="3 11">Belongs to the purine nucleoside phosphorylase YfiH/LACC1 family.</text>
</comment>
<comment type="function">
    <text evidence="2">Purine nucleoside enzyme that catalyzes the phosphorolysis of adenosine and inosine nucleosides, yielding D-ribose 1-phosphate and the respective free bases, adenine and hypoxanthine. Also catalyzes the phosphorolysis of S-methyl-5'-thioadenosine into adenine and S-methyl-5-thio-alpha-D-ribose 1-phosphate. Also has adenosine deaminase activity.</text>
</comment>
<keyword evidence="7" id="KW-0862">Zinc</keyword>
<organism evidence="12 13">
    <name type="scientific">Clostridium bovifaecis</name>
    <dbReference type="NCBI Taxonomy" id="2184719"/>
    <lineage>
        <taxon>Bacteria</taxon>
        <taxon>Bacillati</taxon>
        <taxon>Bacillota</taxon>
        <taxon>Clostridia</taxon>
        <taxon>Eubacteriales</taxon>
        <taxon>Clostridiaceae</taxon>
        <taxon>Clostridium</taxon>
    </lineage>
</organism>
<evidence type="ECO:0000256" key="4">
    <source>
        <dbReference type="ARBA" id="ARBA00022679"/>
    </source>
</evidence>
<dbReference type="PANTHER" id="PTHR30616">
    <property type="entry name" value="UNCHARACTERIZED PROTEIN YFIH"/>
    <property type="match status" value="1"/>
</dbReference>
<evidence type="ECO:0000256" key="7">
    <source>
        <dbReference type="ARBA" id="ARBA00022833"/>
    </source>
</evidence>
<comment type="catalytic activity">
    <reaction evidence="8">
        <text>adenosine + H2O + H(+) = inosine + NH4(+)</text>
        <dbReference type="Rhea" id="RHEA:24408"/>
        <dbReference type="ChEBI" id="CHEBI:15377"/>
        <dbReference type="ChEBI" id="CHEBI:15378"/>
        <dbReference type="ChEBI" id="CHEBI:16335"/>
        <dbReference type="ChEBI" id="CHEBI:17596"/>
        <dbReference type="ChEBI" id="CHEBI:28938"/>
        <dbReference type="EC" id="3.5.4.4"/>
    </reaction>
    <physiologicalReaction direction="left-to-right" evidence="8">
        <dbReference type="Rhea" id="RHEA:24409"/>
    </physiologicalReaction>
</comment>
<evidence type="ECO:0000313" key="13">
    <source>
        <dbReference type="Proteomes" id="UP000422764"/>
    </source>
</evidence>
<dbReference type="InterPro" id="IPR003730">
    <property type="entry name" value="Cu_polyphenol_OxRdtase"/>
</dbReference>
<evidence type="ECO:0000256" key="9">
    <source>
        <dbReference type="ARBA" id="ARBA00048968"/>
    </source>
</evidence>